<feature type="transmembrane region" description="Helical" evidence="5">
    <location>
        <begin position="165"/>
        <end position="188"/>
    </location>
</feature>
<dbReference type="Pfam" id="PF07690">
    <property type="entry name" value="MFS_1"/>
    <property type="match status" value="1"/>
</dbReference>
<keyword evidence="3 5" id="KW-1133">Transmembrane helix</keyword>
<dbReference type="PROSITE" id="PS50850">
    <property type="entry name" value="MFS"/>
    <property type="match status" value="1"/>
</dbReference>
<feature type="transmembrane region" description="Helical" evidence="5">
    <location>
        <begin position="194"/>
        <end position="215"/>
    </location>
</feature>
<feature type="transmembrane region" description="Helical" evidence="5">
    <location>
        <begin position="392"/>
        <end position="415"/>
    </location>
</feature>
<evidence type="ECO:0000313" key="8">
    <source>
        <dbReference type="Proteomes" id="UP001596527"/>
    </source>
</evidence>
<feature type="transmembrane region" description="Helical" evidence="5">
    <location>
        <begin position="18"/>
        <end position="37"/>
    </location>
</feature>
<feature type="transmembrane region" description="Helical" evidence="5">
    <location>
        <begin position="122"/>
        <end position="145"/>
    </location>
</feature>
<reference evidence="8" key="1">
    <citation type="journal article" date="2019" name="Int. J. Syst. Evol. Microbiol.">
        <title>The Global Catalogue of Microorganisms (GCM) 10K type strain sequencing project: providing services to taxonomists for standard genome sequencing and annotation.</title>
        <authorList>
            <consortium name="The Broad Institute Genomics Platform"/>
            <consortium name="The Broad Institute Genome Sequencing Center for Infectious Disease"/>
            <person name="Wu L."/>
            <person name="Ma J."/>
        </authorList>
    </citation>
    <scope>NUCLEOTIDE SEQUENCE [LARGE SCALE GENOMIC DNA]</scope>
    <source>
        <strain evidence="8">CCUG 56698</strain>
    </source>
</reference>
<proteinExistence type="predicted"/>
<evidence type="ECO:0000313" key="7">
    <source>
        <dbReference type="EMBL" id="MFC7581057.1"/>
    </source>
</evidence>
<keyword evidence="8" id="KW-1185">Reference proteome</keyword>
<evidence type="ECO:0000256" key="5">
    <source>
        <dbReference type="SAM" id="Phobius"/>
    </source>
</evidence>
<sequence>MAAPLITPSPAVRRARGAVFALFFTNGALFANIIPRYPEIKDTFALSDFWYGATIALFPLGAICSGPFAARLIRRITSARTATMGTVGIGVSLTMVGAITVWRASMGGAAATAGGGSPWSQGMAAVVAYVLFGVVYFAGGAFDSLTDVGQNAHGLRVQRSYGRSIISSFHGGWSLGAVTGGLMGVAATQAGLPLGWHLMAAAILFIVVGAVAYRFTLPGSDDGRPEGGVDAAAAHADAVGAAEVRSGGAAGPAETGVGTLRLSPTLVVALLTVMALAGGLIEDAASTWSTLYMRDELGVVGGMAGLAYVTLLASQTAGRLSADRVVDALGPRNTLFIGGALITVSTGVAVLWPSVASTLVGMVLAGVGCASIVPLAMNAADDIPGLPAGSGLTVVTWLMRLSFLLSPPLVGLVVQATSLRAAMAVIPIAGLLTLATAWVLAPRARARSGGRTPDLRPAARL</sequence>
<dbReference type="InterPro" id="IPR020846">
    <property type="entry name" value="MFS_dom"/>
</dbReference>
<feature type="transmembrane region" description="Helical" evidence="5">
    <location>
        <begin position="297"/>
        <end position="314"/>
    </location>
</feature>
<gene>
    <name evidence="7" type="ORF">ACFQWG_07585</name>
</gene>
<dbReference type="PANTHER" id="PTHR23514">
    <property type="entry name" value="BYPASS OF STOP CODON PROTEIN 6"/>
    <property type="match status" value="1"/>
</dbReference>
<dbReference type="InterPro" id="IPR036259">
    <property type="entry name" value="MFS_trans_sf"/>
</dbReference>
<organism evidence="7 8">
    <name type="scientific">Schaalia naturae</name>
    <dbReference type="NCBI Taxonomy" id="635203"/>
    <lineage>
        <taxon>Bacteria</taxon>
        <taxon>Bacillati</taxon>
        <taxon>Actinomycetota</taxon>
        <taxon>Actinomycetes</taxon>
        <taxon>Actinomycetales</taxon>
        <taxon>Actinomycetaceae</taxon>
        <taxon>Schaalia</taxon>
    </lineage>
</organism>
<accession>A0ABW2SLP2</accession>
<feature type="transmembrane region" description="Helical" evidence="5">
    <location>
        <begin position="359"/>
        <end position="380"/>
    </location>
</feature>
<feature type="transmembrane region" description="Helical" evidence="5">
    <location>
        <begin position="335"/>
        <end position="353"/>
    </location>
</feature>
<comment type="caution">
    <text evidence="7">The sequence shown here is derived from an EMBL/GenBank/DDBJ whole genome shotgun (WGS) entry which is preliminary data.</text>
</comment>
<keyword evidence="2 5" id="KW-0812">Transmembrane</keyword>
<feature type="domain" description="Major facilitator superfamily (MFS) profile" evidence="6">
    <location>
        <begin position="267"/>
        <end position="461"/>
    </location>
</feature>
<evidence type="ECO:0000256" key="2">
    <source>
        <dbReference type="ARBA" id="ARBA00022692"/>
    </source>
</evidence>
<evidence type="ECO:0000256" key="1">
    <source>
        <dbReference type="ARBA" id="ARBA00004651"/>
    </source>
</evidence>
<dbReference type="InterPro" id="IPR011701">
    <property type="entry name" value="MFS"/>
</dbReference>
<dbReference type="RefSeq" id="WP_380973897.1">
    <property type="nucleotide sequence ID" value="NZ_JBHTEF010000001.1"/>
</dbReference>
<dbReference type="EMBL" id="JBHTEF010000001">
    <property type="protein sequence ID" value="MFC7581057.1"/>
    <property type="molecule type" value="Genomic_DNA"/>
</dbReference>
<dbReference type="Proteomes" id="UP001596527">
    <property type="component" value="Unassembled WGS sequence"/>
</dbReference>
<dbReference type="PANTHER" id="PTHR23514:SF13">
    <property type="entry name" value="INNER MEMBRANE PROTEIN YBJJ"/>
    <property type="match status" value="1"/>
</dbReference>
<name>A0ABW2SLP2_9ACTO</name>
<protein>
    <submittedName>
        <fullName evidence="7">MFS transporter</fullName>
    </submittedName>
</protein>
<keyword evidence="4 5" id="KW-0472">Membrane</keyword>
<evidence type="ECO:0000259" key="6">
    <source>
        <dbReference type="PROSITE" id="PS50850"/>
    </source>
</evidence>
<feature type="transmembrane region" description="Helical" evidence="5">
    <location>
        <begin position="49"/>
        <end position="70"/>
    </location>
</feature>
<feature type="transmembrane region" description="Helical" evidence="5">
    <location>
        <begin position="266"/>
        <end position="285"/>
    </location>
</feature>
<evidence type="ECO:0000256" key="3">
    <source>
        <dbReference type="ARBA" id="ARBA00022989"/>
    </source>
</evidence>
<dbReference type="InterPro" id="IPR051788">
    <property type="entry name" value="MFS_Transporter"/>
</dbReference>
<dbReference type="SUPFAM" id="SSF103473">
    <property type="entry name" value="MFS general substrate transporter"/>
    <property type="match status" value="1"/>
</dbReference>
<feature type="transmembrane region" description="Helical" evidence="5">
    <location>
        <begin position="421"/>
        <end position="441"/>
    </location>
</feature>
<comment type="subcellular location">
    <subcellularLocation>
        <location evidence="1">Cell membrane</location>
        <topology evidence="1">Multi-pass membrane protein</topology>
    </subcellularLocation>
</comment>
<feature type="transmembrane region" description="Helical" evidence="5">
    <location>
        <begin position="82"/>
        <end position="102"/>
    </location>
</feature>
<evidence type="ECO:0000256" key="4">
    <source>
        <dbReference type="ARBA" id="ARBA00023136"/>
    </source>
</evidence>
<dbReference type="CDD" id="cd17393">
    <property type="entry name" value="MFS_MosC_like"/>
    <property type="match status" value="1"/>
</dbReference>
<dbReference type="Gene3D" id="1.20.1250.20">
    <property type="entry name" value="MFS general substrate transporter like domains"/>
    <property type="match status" value="2"/>
</dbReference>